<sequence length="108" mass="11801">MSTTRENKCKRSPRSIRCPSASIFKEVAYRAAESNRSTSSPRLITASVIAEPLSVGRTPLSHPLVDRVPTRAEVCDGTRADVSAVTDRPVLELRGIRSAVVRNQVRAI</sequence>
<proteinExistence type="predicted"/>
<evidence type="ECO:0000313" key="3">
    <source>
        <dbReference type="Proteomes" id="UP000625711"/>
    </source>
</evidence>
<dbReference type="EMBL" id="JAACXV010005743">
    <property type="protein sequence ID" value="KAF7276732.1"/>
    <property type="molecule type" value="Genomic_DNA"/>
</dbReference>
<name>A0A834MC88_RHYFE</name>
<evidence type="ECO:0000313" key="1">
    <source>
        <dbReference type="EMBL" id="KAF7276346.1"/>
    </source>
</evidence>
<keyword evidence="3" id="KW-1185">Reference proteome</keyword>
<protein>
    <submittedName>
        <fullName evidence="1">Uncharacterized protein</fullName>
    </submittedName>
</protein>
<dbReference type="AlphaFoldDB" id="A0A834MC88"/>
<reference evidence="1" key="1">
    <citation type="submission" date="2020-08" db="EMBL/GenBank/DDBJ databases">
        <title>Genome sequencing and assembly of the red palm weevil Rhynchophorus ferrugineus.</title>
        <authorList>
            <person name="Dias G.B."/>
            <person name="Bergman C.M."/>
            <person name="Manee M."/>
        </authorList>
    </citation>
    <scope>NUCLEOTIDE SEQUENCE</scope>
    <source>
        <strain evidence="1">AA-2017</strain>
        <tissue evidence="1">Whole larva</tissue>
    </source>
</reference>
<gene>
    <name evidence="2" type="ORF">GWI33_009877</name>
    <name evidence="1" type="ORF">GWI33_010451</name>
</gene>
<comment type="caution">
    <text evidence="1">The sequence shown here is derived from an EMBL/GenBank/DDBJ whole genome shotgun (WGS) entry which is preliminary data.</text>
</comment>
<evidence type="ECO:0000313" key="2">
    <source>
        <dbReference type="EMBL" id="KAF7276732.1"/>
    </source>
</evidence>
<accession>A0A834MC88</accession>
<dbReference type="EMBL" id="JAACXV010007310">
    <property type="protein sequence ID" value="KAF7276346.1"/>
    <property type="molecule type" value="Genomic_DNA"/>
</dbReference>
<organism evidence="1 3">
    <name type="scientific">Rhynchophorus ferrugineus</name>
    <name type="common">Red palm weevil</name>
    <name type="synonym">Curculio ferrugineus</name>
    <dbReference type="NCBI Taxonomy" id="354439"/>
    <lineage>
        <taxon>Eukaryota</taxon>
        <taxon>Metazoa</taxon>
        <taxon>Ecdysozoa</taxon>
        <taxon>Arthropoda</taxon>
        <taxon>Hexapoda</taxon>
        <taxon>Insecta</taxon>
        <taxon>Pterygota</taxon>
        <taxon>Neoptera</taxon>
        <taxon>Endopterygota</taxon>
        <taxon>Coleoptera</taxon>
        <taxon>Polyphaga</taxon>
        <taxon>Cucujiformia</taxon>
        <taxon>Curculionidae</taxon>
        <taxon>Dryophthorinae</taxon>
        <taxon>Rhynchophorus</taxon>
    </lineage>
</organism>
<dbReference type="Proteomes" id="UP000625711">
    <property type="component" value="Unassembled WGS sequence"/>
</dbReference>